<evidence type="ECO:0000256" key="3">
    <source>
        <dbReference type="ARBA" id="ARBA00022705"/>
    </source>
</evidence>
<dbReference type="Pfam" id="PF24882">
    <property type="entry name" value="WHD_ORC2"/>
    <property type="match status" value="1"/>
</dbReference>
<dbReference type="GO" id="GO:0003688">
    <property type="term" value="F:DNA replication origin binding"/>
    <property type="evidence" value="ECO:0007669"/>
    <property type="project" value="UniProtKB-UniRule"/>
</dbReference>
<dbReference type="STRING" id="765257.A0A0C9ZSH6"/>
<dbReference type="HOGENOM" id="CLU_018596_0_0_1"/>
<dbReference type="GO" id="GO:0005664">
    <property type="term" value="C:nuclear origin of replication recognition complex"/>
    <property type="evidence" value="ECO:0007669"/>
    <property type="project" value="UniProtKB-UniRule"/>
</dbReference>
<evidence type="ECO:0000259" key="6">
    <source>
        <dbReference type="Pfam" id="PF04084"/>
    </source>
</evidence>
<gene>
    <name evidence="8" type="ORF">PISMIDRAFT_97232</name>
</gene>
<keyword evidence="3 5" id="KW-0235">DNA replication</keyword>
<keyword evidence="4 5" id="KW-0539">Nucleus</keyword>
<evidence type="ECO:0000313" key="9">
    <source>
        <dbReference type="Proteomes" id="UP000054018"/>
    </source>
</evidence>
<comment type="function">
    <text evidence="5">Component of the origin recognition complex (ORC) that binds origins of replication. DNA-binding is ATP-dependent. ORC is required to assemble the pre-replication complex necessary to initiate DNA replication.</text>
</comment>
<keyword evidence="9" id="KW-1185">Reference proteome</keyword>
<comment type="subunit">
    <text evidence="5">Component of the origin recognition complex (ORC).</text>
</comment>
<comment type="subcellular location">
    <subcellularLocation>
        <location evidence="1 5">Nucleus</location>
    </subcellularLocation>
</comment>
<dbReference type="PANTHER" id="PTHR14052:SF0">
    <property type="entry name" value="ORIGIN RECOGNITION COMPLEX SUBUNIT 2"/>
    <property type="match status" value="1"/>
</dbReference>
<dbReference type="EMBL" id="KN833710">
    <property type="protein sequence ID" value="KIK25202.1"/>
    <property type="molecule type" value="Genomic_DNA"/>
</dbReference>
<dbReference type="PANTHER" id="PTHR14052">
    <property type="entry name" value="ORIGIN RECOGNITION COMPLEX SUBUNIT 2"/>
    <property type="match status" value="1"/>
</dbReference>
<feature type="domain" description="Origin recognition complex subunit 2 RecA-like" evidence="6">
    <location>
        <begin position="85"/>
        <end position="262"/>
    </location>
</feature>
<protein>
    <recommendedName>
        <fullName evidence="5">Origin recognition complex subunit 2</fullName>
    </recommendedName>
</protein>
<feature type="domain" description="Origin recognition complex subunit 2 winged-helix" evidence="7">
    <location>
        <begin position="348"/>
        <end position="410"/>
    </location>
</feature>
<evidence type="ECO:0000256" key="1">
    <source>
        <dbReference type="ARBA" id="ARBA00004123"/>
    </source>
</evidence>
<proteinExistence type="inferred from homology"/>
<dbReference type="InterPro" id="IPR056772">
    <property type="entry name" value="RecA-like_ORC2"/>
</dbReference>
<organism evidence="8 9">
    <name type="scientific">Pisolithus microcarpus 441</name>
    <dbReference type="NCBI Taxonomy" id="765257"/>
    <lineage>
        <taxon>Eukaryota</taxon>
        <taxon>Fungi</taxon>
        <taxon>Dikarya</taxon>
        <taxon>Basidiomycota</taxon>
        <taxon>Agaricomycotina</taxon>
        <taxon>Agaricomycetes</taxon>
        <taxon>Agaricomycetidae</taxon>
        <taxon>Boletales</taxon>
        <taxon>Sclerodermatineae</taxon>
        <taxon>Pisolithaceae</taxon>
        <taxon>Pisolithus</taxon>
    </lineage>
</organism>
<evidence type="ECO:0000313" key="8">
    <source>
        <dbReference type="EMBL" id="KIK25202.1"/>
    </source>
</evidence>
<dbReference type="Proteomes" id="UP000054018">
    <property type="component" value="Unassembled WGS sequence"/>
</dbReference>
<dbReference type="OrthoDB" id="346673at2759"/>
<sequence length="422" mass="45940">MDSDDGSDACEQWESELGAPVATSTPSFEAYFVQASSRSATSSNVFSSRILPLSADEYATAIAAYKARSQDQTVRTRWTGPWNETTAFRRYARELAEGFNLLFYGFGSKRTILNKFATECLAKKGHVVVVNGFQPNTTLKDILASIERVPGVLSHSSSLALSAEQRVYDFFAKSSQDGPRAHLYLVVHNIDSPVMRSQKIRNFLSLLALNPHVHLVASIDRLNVPLLYSTSDITARKSPSHNPGDVKNGVLSRGYAWLWHDLTTLSPYDFELTYADRSSISGAAALSTGTRSARQGVTAGGATSGGPLSEAAVVHVLAAVTVKAKKLFAFLAAKQMENIEATATENSNDLQQYGLTYDALFSAARAEFIATNDTTLRSLLGEFMDHGLILSVNQGGQGGGETLWIPLRKERIMKILQSLNNE</sequence>
<dbReference type="Pfam" id="PF04084">
    <property type="entry name" value="RecA-like_ORC2"/>
    <property type="match status" value="1"/>
</dbReference>
<name>A0A0C9ZSH6_9AGAM</name>
<reference evidence="9" key="2">
    <citation type="submission" date="2015-01" db="EMBL/GenBank/DDBJ databases">
        <title>Evolutionary Origins and Diversification of the Mycorrhizal Mutualists.</title>
        <authorList>
            <consortium name="DOE Joint Genome Institute"/>
            <consortium name="Mycorrhizal Genomics Consortium"/>
            <person name="Kohler A."/>
            <person name="Kuo A."/>
            <person name="Nagy L.G."/>
            <person name="Floudas D."/>
            <person name="Copeland A."/>
            <person name="Barry K.W."/>
            <person name="Cichocki N."/>
            <person name="Veneault-Fourrey C."/>
            <person name="LaButti K."/>
            <person name="Lindquist E.A."/>
            <person name="Lipzen A."/>
            <person name="Lundell T."/>
            <person name="Morin E."/>
            <person name="Murat C."/>
            <person name="Riley R."/>
            <person name="Ohm R."/>
            <person name="Sun H."/>
            <person name="Tunlid A."/>
            <person name="Henrissat B."/>
            <person name="Grigoriev I.V."/>
            <person name="Hibbett D.S."/>
            <person name="Martin F."/>
        </authorList>
    </citation>
    <scope>NUCLEOTIDE SEQUENCE [LARGE SCALE GENOMIC DNA]</scope>
    <source>
        <strain evidence="9">441</strain>
    </source>
</reference>
<dbReference type="InterPro" id="IPR007220">
    <property type="entry name" value="ORC2"/>
</dbReference>
<dbReference type="GO" id="GO:0006260">
    <property type="term" value="P:DNA replication"/>
    <property type="evidence" value="ECO:0007669"/>
    <property type="project" value="UniProtKB-UniRule"/>
</dbReference>
<evidence type="ECO:0000259" key="7">
    <source>
        <dbReference type="Pfam" id="PF24882"/>
    </source>
</evidence>
<evidence type="ECO:0000256" key="2">
    <source>
        <dbReference type="ARBA" id="ARBA00007421"/>
    </source>
</evidence>
<accession>A0A0C9ZSH6</accession>
<comment type="similarity">
    <text evidence="2 5">Belongs to the ORC2 family.</text>
</comment>
<dbReference type="AlphaFoldDB" id="A0A0C9ZSH6"/>
<dbReference type="InterPro" id="IPR056773">
    <property type="entry name" value="WHD_ORC2"/>
</dbReference>
<evidence type="ECO:0000256" key="4">
    <source>
        <dbReference type="ARBA" id="ARBA00023242"/>
    </source>
</evidence>
<reference evidence="8 9" key="1">
    <citation type="submission" date="2014-04" db="EMBL/GenBank/DDBJ databases">
        <authorList>
            <consortium name="DOE Joint Genome Institute"/>
            <person name="Kuo A."/>
            <person name="Kohler A."/>
            <person name="Costa M.D."/>
            <person name="Nagy L.G."/>
            <person name="Floudas D."/>
            <person name="Copeland A."/>
            <person name="Barry K.W."/>
            <person name="Cichocki N."/>
            <person name="Veneault-Fourrey C."/>
            <person name="LaButti K."/>
            <person name="Lindquist E.A."/>
            <person name="Lipzen A."/>
            <person name="Lundell T."/>
            <person name="Morin E."/>
            <person name="Murat C."/>
            <person name="Sun H."/>
            <person name="Tunlid A."/>
            <person name="Henrissat B."/>
            <person name="Grigoriev I.V."/>
            <person name="Hibbett D.S."/>
            <person name="Martin F."/>
            <person name="Nordberg H.P."/>
            <person name="Cantor M.N."/>
            <person name="Hua S.X."/>
        </authorList>
    </citation>
    <scope>NUCLEOTIDE SEQUENCE [LARGE SCALE GENOMIC DNA]</scope>
    <source>
        <strain evidence="8 9">441</strain>
    </source>
</reference>
<evidence type="ECO:0000256" key="5">
    <source>
        <dbReference type="RuleBase" id="RU368084"/>
    </source>
</evidence>